<keyword evidence="3" id="KW-1185">Reference proteome</keyword>
<sequence>MKFKITVMLIAMALPVCYAQKAHPKKGNDAGKIHKTLIVFFDGLRPDYITAQNMPNLFAFKQQGAYGNQHHSVFPTVTRVNSSAYSTGSYPAKTGLMGNTVYFPQVDSLKGMDTGDAINLQKIDKATGGHLLTTISLGEVLQAAGKKMMVFSSGSTGQALLQNHTVSGGGIVNPDMILPENIKQHIIAEVGPIPASNKLDNAAKHQWITDALIRYGLAADGPDVSAIWLSDPDGAAHSTGIGSAVTMASIKTVDAQFGRMIQAIREKGLINQINILISTDHGFITHTGNHDVASLLISNNLKAATPGTDVVISENAIYVKNHNVDKIKQIVNLLQAQPWVGAIFTKGANAGDLKGVVAGTLSFEAIHWNHPQRAADIVVSPNWNDNKNNFGYAGMDDSKGVAGHGGTSPYEIHIPFIVSGPDFKKNYVSEIPTSNTDITPTVLYLQHLKVPQQMDGRVANEMLINNKAALPVVKVQYIEATTRTGKDLYKLHMQRSIVGKQQYFDFTKVTRQ</sequence>
<accession>A0A917JCB7</accession>
<dbReference type="RefSeq" id="WP_229747227.1">
    <property type="nucleotide sequence ID" value="NZ_BMDO01000016.1"/>
</dbReference>
<evidence type="ECO:0000313" key="2">
    <source>
        <dbReference type="EMBL" id="GGI52708.1"/>
    </source>
</evidence>
<protein>
    <submittedName>
        <fullName evidence="2">Nucleotide pyrophosphatase</fullName>
    </submittedName>
</protein>
<name>A0A917JCB7_9SPHI</name>
<keyword evidence="1" id="KW-0732">Signal</keyword>
<dbReference type="PANTHER" id="PTHR10151">
    <property type="entry name" value="ECTONUCLEOTIDE PYROPHOSPHATASE/PHOSPHODIESTERASE"/>
    <property type="match status" value="1"/>
</dbReference>
<dbReference type="InterPro" id="IPR002591">
    <property type="entry name" value="Phosphodiest/P_Trfase"/>
</dbReference>
<evidence type="ECO:0000256" key="1">
    <source>
        <dbReference type="SAM" id="SignalP"/>
    </source>
</evidence>
<dbReference type="AlphaFoldDB" id="A0A917JCB7"/>
<dbReference type="Gene3D" id="3.40.720.10">
    <property type="entry name" value="Alkaline Phosphatase, subunit A"/>
    <property type="match status" value="1"/>
</dbReference>
<evidence type="ECO:0000313" key="3">
    <source>
        <dbReference type="Proteomes" id="UP000662074"/>
    </source>
</evidence>
<dbReference type="GO" id="GO:0016787">
    <property type="term" value="F:hydrolase activity"/>
    <property type="evidence" value="ECO:0007669"/>
    <property type="project" value="UniProtKB-ARBA"/>
</dbReference>
<dbReference type="InterPro" id="IPR017850">
    <property type="entry name" value="Alkaline_phosphatase_core_sf"/>
</dbReference>
<gene>
    <name evidence="2" type="ORF">GCM10011425_39200</name>
</gene>
<dbReference type="EMBL" id="BMDO01000016">
    <property type="protein sequence ID" value="GGI52708.1"/>
    <property type="molecule type" value="Genomic_DNA"/>
</dbReference>
<feature type="chain" id="PRO_5037387119" evidence="1">
    <location>
        <begin position="19"/>
        <end position="512"/>
    </location>
</feature>
<reference evidence="2" key="1">
    <citation type="journal article" date="2014" name="Int. J. Syst. Evol. Microbiol.">
        <title>Complete genome sequence of Corynebacterium casei LMG S-19264T (=DSM 44701T), isolated from a smear-ripened cheese.</title>
        <authorList>
            <consortium name="US DOE Joint Genome Institute (JGI-PGF)"/>
            <person name="Walter F."/>
            <person name="Albersmeier A."/>
            <person name="Kalinowski J."/>
            <person name="Ruckert C."/>
        </authorList>
    </citation>
    <scope>NUCLEOTIDE SEQUENCE</scope>
    <source>
        <strain evidence="2">CCM 8711</strain>
    </source>
</reference>
<comment type="caution">
    <text evidence="2">The sequence shown here is derived from an EMBL/GenBank/DDBJ whole genome shotgun (WGS) entry which is preliminary data.</text>
</comment>
<proteinExistence type="predicted"/>
<dbReference type="SUPFAM" id="SSF53649">
    <property type="entry name" value="Alkaline phosphatase-like"/>
    <property type="match status" value="1"/>
</dbReference>
<feature type="signal peptide" evidence="1">
    <location>
        <begin position="1"/>
        <end position="18"/>
    </location>
</feature>
<reference evidence="2" key="2">
    <citation type="submission" date="2020-09" db="EMBL/GenBank/DDBJ databases">
        <authorList>
            <person name="Sun Q."/>
            <person name="Sedlacek I."/>
        </authorList>
    </citation>
    <scope>NUCLEOTIDE SEQUENCE</scope>
    <source>
        <strain evidence="2">CCM 8711</strain>
    </source>
</reference>
<dbReference type="Proteomes" id="UP000662074">
    <property type="component" value="Unassembled WGS sequence"/>
</dbReference>
<dbReference type="PANTHER" id="PTHR10151:SF120">
    <property type="entry name" value="BIS(5'-ADENOSYL)-TRIPHOSPHATASE"/>
    <property type="match status" value="1"/>
</dbReference>
<organism evidence="2 3">
    <name type="scientific">Mucilaginibacter galii</name>
    <dbReference type="NCBI Taxonomy" id="2005073"/>
    <lineage>
        <taxon>Bacteria</taxon>
        <taxon>Pseudomonadati</taxon>
        <taxon>Bacteroidota</taxon>
        <taxon>Sphingobacteriia</taxon>
        <taxon>Sphingobacteriales</taxon>
        <taxon>Sphingobacteriaceae</taxon>
        <taxon>Mucilaginibacter</taxon>
    </lineage>
</organism>
<dbReference type="Pfam" id="PF01663">
    <property type="entry name" value="Phosphodiest"/>
    <property type="match status" value="1"/>
</dbReference>